<feature type="compositionally biased region" description="Polar residues" evidence="9">
    <location>
        <begin position="426"/>
        <end position="447"/>
    </location>
</feature>
<feature type="non-terminal residue" evidence="12">
    <location>
        <position position="1"/>
    </location>
</feature>
<evidence type="ECO:0000256" key="5">
    <source>
        <dbReference type="ARBA" id="ARBA00023065"/>
    </source>
</evidence>
<dbReference type="GO" id="GO:0005886">
    <property type="term" value="C:plasma membrane"/>
    <property type="evidence" value="ECO:0007669"/>
    <property type="project" value="TreeGrafter"/>
</dbReference>
<dbReference type="InterPro" id="IPR003280">
    <property type="entry name" value="2pore_dom_K_chnl"/>
</dbReference>
<sequence>MWQNRKAVAVNAAIIVFLTVYTLIGGFVFLHFEAEYEEFLKRNETMAKAHCIKEILLRYRHQVRVLREADFAQEIAHRCLMEIGNDPRHEWSYKTAALYGFGILTTLGYGKIEPRTTNGRIFAVIYGFLGIPITVILLTNIGRYLESLAMKIRNMCTRSKDESNDTITTSTLFVIVVIYLTVGALLIPLLNGKFDFFNGIYFAFICLTAIEYGDLVPRNNYYVPIVLVYVSIGLAISTIALDIGSMYVRKLHYIGRKLKNIASIRIWFGAKDLRISEFVSAVGANIGIEESILTELDLENLVKLAIQVKEGRLSRVPQTHMIVEGIWPPALVPLFIKEGHFPTFVDENEYEYDYRYAKKKKSVVRFEDEVLSTSSITEPSSRQISRLSPPNTFSDSDRALQTAPLSHSASPFTGSWSLHSSRRFSRASQISRDSQRSSFRQTASSPSHWIDSTEATSTVMDEMMPVHESASFDTSVASSLPGHSQQNPIEATSPKGIQKKKGFFKGRPLFLWHKKKTVSYREPVGQFGSDARRPMLSVSHHDFGGLSPDKGGPPRSASMDTLGGCVVERGGGLDLNQLEGLRDMDESPSLDFDK</sequence>
<keyword evidence="3 8" id="KW-0812">Transmembrane</keyword>
<keyword evidence="6 10" id="KW-0472">Membrane</keyword>
<comment type="caution">
    <text evidence="12">The sequence shown here is derived from an EMBL/GenBank/DDBJ whole genome shotgun (WGS) entry which is preliminary data.</text>
</comment>
<dbReference type="PANTHER" id="PTHR11003">
    <property type="entry name" value="POTASSIUM CHANNEL, SUBFAMILY K"/>
    <property type="match status" value="1"/>
</dbReference>
<keyword evidence="7 8" id="KW-0407">Ion channel</keyword>
<evidence type="ECO:0000256" key="2">
    <source>
        <dbReference type="ARBA" id="ARBA00022448"/>
    </source>
</evidence>
<feature type="transmembrane region" description="Helical" evidence="10">
    <location>
        <begin position="196"/>
        <end position="215"/>
    </location>
</feature>
<feature type="transmembrane region" description="Helical" evidence="10">
    <location>
        <begin position="167"/>
        <end position="189"/>
    </location>
</feature>
<dbReference type="Proteomes" id="UP001177023">
    <property type="component" value="Unassembled WGS sequence"/>
</dbReference>
<evidence type="ECO:0000259" key="11">
    <source>
        <dbReference type="Pfam" id="PF07885"/>
    </source>
</evidence>
<feature type="compositionally biased region" description="Polar residues" evidence="9">
    <location>
        <begin position="403"/>
        <end position="419"/>
    </location>
</feature>
<dbReference type="InterPro" id="IPR013099">
    <property type="entry name" value="K_chnl_dom"/>
</dbReference>
<proteinExistence type="inferred from homology"/>
<dbReference type="PANTHER" id="PTHR11003:SF69">
    <property type="entry name" value="POTASSIUM CHANNEL DOMAIN-CONTAINING PROTEIN"/>
    <property type="match status" value="1"/>
</dbReference>
<feature type="transmembrane region" description="Helical" evidence="10">
    <location>
        <begin position="221"/>
        <end position="248"/>
    </location>
</feature>
<feature type="domain" description="Potassium channel" evidence="11">
    <location>
        <begin position="85"/>
        <end position="146"/>
    </location>
</feature>
<organism evidence="12 13">
    <name type="scientific">Mesorhabditis spiculigera</name>
    <dbReference type="NCBI Taxonomy" id="96644"/>
    <lineage>
        <taxon>Eukaryota</taxon>
        <taxon>Metazoa</taxon>
        <taxon>Ecdysozoa</taxon>
        <taxon>Nematoda</taxon>
        <taxon>Chromadorea</taxon>
        <taxon>Rhabditida</taxon>
        <taxon>Rhabditina</taxon>
        <taxon>Rhabditomorpha</taxon>
        <taxon>Rhabditoidea</taxon>
        <taxon>Rhabditidae</taxon>
        <taxon>Mesorhabditinae</taxon>
        <taxon>Mesorhabditis</taxon>
    </lineage>
</organism>
<reference evidence="12" key="1">
    <citation type="submission" date="2023-06" db="EMBL/GenBank/DDBJ databases">
        <authorList>
            <person name="Delattre M."/>
        </authorList>
    </citation>
    <scope>NUCLEOTIDE SEQUENCE</scope>
    <source>
        <strain evidence="12">AF72</strain>
    </source>
</reference>
<feature type="domain" description="Potassium channel" evidence="11">
    <location>
        <begin position="175"/>
        <end position="247"/>
    </location>
</feature>
<evidence type="ECO:0000256" key="9">
    <source>
        <dbReference type="SAM" id="MobiDB-lite"/>
    </source>
</evidence>
<evidence type="ECO:0000256" key="4">
    <source>
        <dbReference type="ARBA" id="ARBA00022989"/>
    </source>
</evidence>
<dbReference type="PRINTS" id="PR01333">
    <property type="entry name" value="2POREKCHANEL"/>
</dbReference>
<feature type="transmembrane region" description="Helical" evidence="10">
    <location>
        <begin position="12"/>
        <end position="32"/>
    </location>
</feature>
<comment type="subcellular location">
    <subcellularLocation>
        <location evidence="1">Membrane</location>
        <topology evidence="1">Multi-pass membrane protein</topology>
    </subcellularLocation>
</comment>
<gene>
    <name evidence="12" type="ORF">MSPICULIGERA_LOCUS12419</name>
</gene>
<evidence type="ECO:0000256" key="6">
    <source>
        <dbReference type="ARBA" id="ARBA00023136"/>
    </source>
</evidence>
<dbReference type="SUPFAM" id="SSF81324">
    <property type="entry name" value="Voltage-gated potassium channels"/>
    <property type="match status" value="2"/>
</dbReference>
<evidence type="ECO:0000256" key="8">
    <source>
        <dbReference type="RuleBase" id="RU003857"/>
    </source>
</evidence>
<keyword evidence="13" id="KW-1185">Reference proteome</keyword>
<evidence type="ECO:0000256" key="3">
    <source>
        <dbReference type="ARBA" id="ARBA00022692"/>
    </source>
</evidence>
<accession>A0AA36G318</accession>
<feature type="region of interest" description="Disordered" evidence="9">
    <location>
        <begin position="377"/>
        <end position="451"/>
    </location>
</feature>
<name>A0AA36G318_9BILA</name>
<dbReference type="Gene3D" id="1.10.287.70">
    <property type="match status" value="1"/>
</dbReference>
<comment type="similarity">
    <text evidence="8">Belongs to the two pore domain potassium channel (TC 1.A.1.8) family.</text>
</comment>
<dbReference type="GO" id="GO:0015271">
    <property type="term" value="F:outward rectifier potassium channel activity"/>
    <property type="evidence" value="ECO:0007669"/>
    <property type="project" value="TreeGrafter"/>
</dbReference>
<keyword evidence="2 8" id="KW-0813">Transport</keyword>
<feature type="transmembrane region" description="Helical" evidence="10">
    <location>
        <begin position="121"/>
        <end position="141"/>
    </location>
</feature>
<evidence type="ECO:0000256" key="10">
    <source>
        <dbReference type="SAM" id="Phobius"/>
    </source>
</evidence>
<dbReference type="AlphaFoldDB" id="A0AA36G318"/>
<dbReference type="Pfam" id="PF07885">
    <property type="entry name" value="Ion_trans_2"/>
    <property type="match status" value="2"/>
</dbReference>
<dbReference type="GO" id="GO:0030322">
    <property type="term" value="P:stabilization of membrane potential"/>
    <property type="evidence" value="ECO:0007669"/>
    <property type="project" value="TreeGrafter"/>
</dbReference>
<feature type="compositionally biased region" description="Polar residues" evidence="9">
    <location>
        <begin position="471"/>
        <end position="490"/>
    </location>
</feature>
<dbReference type="GO" id="GO:0022841">
    <property type="term" value="F:potassium ion leak channel activity"/>
    <property type="evidence" value="ECO:0007669"/>
    <property type="project" value="TreeGrafter"/>
</dbReference>
<keyword evidence="5 8" id="KW-0406">Ion transport</keyword>
<feature type="compositionally biased region" description="Polar residues" evidence="9">
    <location>
        <begin position="377"/>
        <end position="394"/>
    </location>
</feature>
<dbReference type="EMBL" id="CATQJA010002626">
    <property type="protein sequence ID" value="CAJ0574078.1"/>
    <property type="molecule type" value="Genomic_DNA"/>
</dbReference>
<evidence type="ECO:0000313" key="13">
    <source>
        <dbReference type="Proteomes" id="UP001177023"/>
    </source>
</evidence>
<keyword evidence="4 10" id="KW-1133">Transmembrane helix</keyword>
<evidence type="ECO:0000313" key="12">
    <source>
        <dbReference type="EMBL" id="CAJ0574078.1"/>
    </source>
</evidence>
<evidence type="ECO:0000256" key="1">
    <source>
        <dbReference type="ARBA" id="ARBA00004141"/>
    </source>
</evidence>
<feature type="transmembrane region" description="Helical" evidence="10">
    <location>
        <begin position="91"/>
        <end position="109"/>
    </location>
</feature>
<feature type="region of interest" description="Disordered" evidence="9">
    <location>
        <begin position="470"/>
        <end position="498"/>
    </location>
</feature>
<protein>
    <recommendedName>
        <fullName evidence="11">Potassium channel domain-containing protein</fullName>
    </recommendedName>
</protein>
<evidence type="ECO:0000256" key="7">
    <source>
        <dbReference type="ARBA" id="ARBA00023303"/>
    </source>
</evidence>